<name>A0A5Q0L5H4_9ACTN</name>
<evidence type="ECO:0000313" key="2">
    <source>
        <dbReference type="EMBL" id="QFZ72305.1"/>
    </source>
</evidence>
<keyword evidence="1" id="KW-0732">Signal</keyword>
<dbReference type="EMBL" id="CP045643">
    <property type="protein sequence ID" value="QFZ72305.1"/>
    <property type="molecule type" value="Genomic_DNA"/>
</dbReference>
<dbReference type="AlphaFoldDB" id="A0A5Q0L5H4"/>
<dbReference type="Proteomes" id="UP000326179">
    <property type="component" value="Chromosome"/>
</dbReference>
<evidence type="ECO:0000256" key="1">
    <source>
        <dbReference type="SAM" id="SignalP"/>
    </source>
</evidence>
<sequence length="194" mass="20079">MRLNSRAAAVGAAVAAIVLSGTAVANATIGDSAAAGRTTARQAPAKAAKAAAPRPCTTDDVSFYFGGYTASLSRRSFDLTLLAHDGVVCTLKDTPLITVKGSPDEDKPIPVTVNGRGGTLVLRPDSPLHTTAIYNIPDAAEHTLKVSSMTLSMPDHSSRGTYFYTPGVSEIYQAGVSFTSWTTGLGLGQGEEAY</sequence>
<feature type="chain" id="PRO_5024824593" description="DUF4232 domain-containing protein" evidence="1">
    <location>
        <begin position="28"/>
        <end position="194"/>
    </location>
</feature>
<proteinExistence type="predicted"/>
<dbReference type="RefSeq" id="WP_153286675.1">
    <property type="nucleotide sequence ID" value="NZ_CP045643.1"/>
</dbReference>
<evidence type="ECO:0008006" key="4">
    <source>
        <dbReference type="Google" id="ProtNLM"/>
    </source>
</evidence>
<protein>
    <recommendedName>
        <fullName evidence="4">DUF4232 domain-containing protein</fullName>
    </recommendedName>
</protein>
<organism evidence="2 3">
    <name type="scientific">Streptomyces fagopyri</name>
    <dbReference type="NCBI Taxonomy" id="2662397"/>
    <lineage>
        <taxon>Bacteria</taxon>
        <taxon>Bacillati</taxon>
        <taxon>Actinomycetota</taxon>
        <taxon>Actinomycetes</taxon>
        <taxon>Kitasatosporales</taxon>
        <taxon>Streptomycetaceae</taxon>
        <taxon>Streptomyces</taxon>
    </lineage>
</organism>
<evidence type="ECO:0000313" key="3">
    <source>
        <dbReference type="Proteomes" id="UP000326179"/>
    </source>
</evidence>
<reference evidence="2 3" key="1">
    <citation type="submission" date="2019-10" db="EMBL/GenBank/DDBJ databases">
        <title>A novel species.</title>
        <authorList>
            <person name="Gao J."/>
        </authorList>
    </citation>
    <scope>NUCLEOTIDE SEQUENCE [LARGE SCALE GENOMIC DNA]</scope>
    <source>
        <strain evidence="2 3">QMT-28</strain>
    </source>
</reference>
<feature type="signal peptide" evidence="1">
    <location>
        <begin position="1"/>
        <end position="27"/>
    </location>
</feature>
<dbReference type="KEGG" id="sfy:GFH48_02655"/>
<accession>A0A5Q0L5H4</accession>
<keyword evidence="3" id="KW-1185">Reference proteome</keyword>
<gene>
    <name evidence="2" type="ORF">GFH48_02655</name>
</gene>